<protein>
    <submittedName>
        <fullName evidence="1">Type II toxin-antitoxin system HigB family toxin</fullName>
    </submittedName>
</protein>
<reference evidence="2" key="1">
    <citation type="submission" date="2018-02" db="EMBL/GenBank/DDBJ databases">
        <title>Genome sequencing of Solimonas sp. HR-BB.</title>
        <authorList>
            <person name="Lee Y."/>
            <person name="Jeon C.O."/>
        </authorList>
    </citation>
    <scope>NUCLEOTIDE SEQUENCE [LARGE SCALE GENOMIC DNA]</scope>
    <source>
        <strain evidence="2">HR-U</strain>
    </source>
</reference>
<sequence length="91" mass="10660">MGVVSKTIVLDFSWRHLSALEPLNQAGRWKNFSEMRQTFNSVDAVGNDRYVFNSKGNRFRLVAMIHFDIRTLYIRFVGTYADYDQINYSTV</sequence>
<dbReference type="OrthoDB" id="9799912at2"/>
<organism evidence="1 2">
    <name type="scientific">Siphonobacter curvatus</name>
    <dbReference type="NCBI Taxonomy" id="2094562"/>
    <lineage>
        <taxon>Bacteria</taxon>
        <taxon>Pseudomonadati</taxon>
        <taxon>Bacteroidota</taxon>
        <taxon>Cytophagia</taxon>
        <taxon>Cytophagales</taxon>
        <taxon>Cytophagaceae</taxon>
        <taxon>Siphonobacter</taxon>
    </lineage>
</organism>
<evidence type="ECO:0000313" key="2">
    <source>
        <dbReference type="Proteomes" id="UP000239590"/>
    </source>
</evidence>
<name>A0A2S7IF93_9BACT</name>
<dbReference type="GO" id="GO:0003723">
    <property type="term" value="F:RNA binding"/>
    <property type="evidence" value="ECO:0007669"/>
    <property type="project" value="InterPro"/>
</dbReference>
<dbReference type="AlphaFoldDB" id="A0A2S7IF93"/>
<dbReference type="InterPro" id="IPR018669">
    <property type="entry name" value="Toxin_HigB"/>
</dbReference>
<proteinExistence type="predicted"/>
<keyword evidence="2" id="KW-1185">Reference proteome</keyword>
<evidence type="ECO:0000313" key="1">
    <source>
        <dbReference type="EMBL" id="PQA53419.1"/>
    </source>
</evidence>
<dbReference type="RefSeq" id="WP_104716017.1">
    <property type="nucleotide sequence ID" value="NZ_PTRA01000009.1"/>
</dbReference>
<dbReference type="GO" id="GO:0004519">
    <property type="term" value="F:endonuclease activity"/>
    <property type="evidence" value="ECO:0007669"/>
    <property type="project" value="InterPro"/>
</dbReference>
<dbReference type="EMBL" id="PTRA01000009">
    <property type="protein sequence ID" value="PQA53419.1"/>
    <property type="molecule type" value="Genomic_DNA"/>
</dbReference>
<dbReference type="GO" id="GO:0110001">
    <property type="term" value="C:toxin-antitoxin complex"/>
    <property type="evidence" value="ECO:0007669"/>
    <property type="project" value="InterPro"/>
</dbReference>
<gene>
    <name evidence="1" type="ORF">C5O19_24550</name>
</gene>
<dbReference type="Pfam" id="PF09907">
    <property type="entry name" value="HigB_toxin"/>
    <property type="match status" value="1"/>
</dbReference>
<dbReference type="Proteomes" id="UP000239590">
    <property type="component" value="Unassembled WGS sequence"/>
</dbReference>
<accession>A0A2S7IF93</accession>
<comment type="caution">
    <text evidence="1">The sequence shown here is derived from an EMBL/GenBank/DDBJ whole genome shotgun (WGS) entry which is preliminary data.</text>
</comment>